<keyword evidence="2" id="KW-1185">Reference proteome</keyword>
<name>A0A0V1L4R1_9BILA</name>
<dbReference type="EMBL" id="JYDW01000136">
    <property type="protein sequence ID" value="KRZ54520.1"/>
    <property type="molecule type" value="Genomic_DNA"/>
</dbReference>
<organism evidence="1 2">
    <name type="scientific">Trichinella nativa</name>
    <dbReference type="NCBI Taxonomy" id="6335"/>
    <lineage>
        <taxon>Eukaryota</taxon>
        <taxon>Metazoa</taxon>
        <taxon>Ecdysozoa</taxon>
        <taxon>Nematoda</taxon>
        <taxon>Enoplea</taxon>
        <taxon>Dorylaimia</taxon>
        <taxon>Trichinellida</taxon>
        <taxon>Trichinellidae</taxon>
        <taxon>Trichinella</taxon>
    </lineage>
</organism>
<comment type="caution">
    <text evidence="1">The sequence shown here is derived from an EMBL/GenBank/DDBJ whole genome shotgun (WGS) entry which is preliminary data.</text>
</comment>
<protein>
    <submittedName>
        <fullName evidence="1">Uncharacterized protein</fullName>
    </submittedName>
</protein>
<dbReference type="AlphaFoldDB" id="A0A0V1L4R1"/>
<evidence type="ECO:0000313" key="1">
    <source>
        <dbReference type="EMBL" id="KRZ54520.1"/>
    </source>
</evidence>
<accession>A0A0V1L4R1</accession>
<gene>
    <name evidence="1" type="ORF">T02_2916</name>
</gene>
<dbReference type="OrthoDB" id="10379988at2759"/>
<sequence length="230" mass="25385">MIVQKAELNVSSAANGCPYAEGLFQETGLAQMPMKMVSGGSGGGRGIRNGHLRRPLGRIYRPFYDPSPSIYDPPPSVGSYIYLASPPPTTMSSSSSSSLVTIRRGQCCLRRPPVGRDSPAEPDCWALAMVNVAELLALRAVCPLSTGLSNEMKTEEEECTCDSTAVKKPNAIYIRDRREVSKERLERHHQRSAFRPMIGRNCSGRIERPDWSLTIAEPRKIGQDEIYRSV</sequence>
<proteinExistence type="predicted"/>
<dbReference type="Proteomes" id="UP000054721">
    <property type="component" value="Unassembled WGS sequence"/>
</dbReference>
<evidence type="ECO:0000313" key="2">
    <source>
        <dbReference type="Proteomes" id="UP000054721"/>
    </source>
</evidence>
<reference evidence="1 2" key="1">
    <citation type="submission" date="2015-05" db="EMBL/GenBank/DDBJ databases">
        <title>Evolution of Trichinella species and genotypes.</title>
        <authorList>
            <person name="Korhonen P.K."/>
            <person name="Edoardo P."/>
            <person name="Giuseppe L.R."/>
            <person name="Gasser R.B."/>
        </authorList>
    </citation>
    <scope>NUCLEOTIDE SEQUENCE [LARGE SCALE GENOMIC DNA]</scope>
    <source>
        <strain evidence="1">ISS10</strain>
    </source>
</reference>